<dbReference type="HOGENOM" id="CLU_049476_0_0_1"/>
<gene>
    <name evidence="2" type="ORF">PAXINDRAFT_11305</name>
</gene>
<reference evidence="2 3" key="1">
    <citation type="submission" date="2014-06" db="EMBL/GenBank/DDBJ databases">
        <authorList>
            <consortium name="DOE Joint Genome Institute"/>
            <person name="Kuo A."/>
            <person name="Kohler A."/>
            <person name="Nagy L.G."/>
            <person name="Floudas D."/>
            <person name="Copeland A."/>
            <person name="Barry K.W."/>
            <person name="Cichocki N."/>
            <person name="Veneault-Fourrey C."/>
            <person name="LaButti K."/>
            <person name="Lindquist E.A."/>
            <person name="Lipzen A."/>
            <person name="Lundell T."/>
            <person name="Morin E."/>
            <person name="Murat C."/>
            <person name="Sun H."/>
            <person name="Tunlid A."/>
            <person name="Henrissat B."/>
            <person name="Grigoriev I.V."/>
            <person name="Hibbett D.S."/>
            <person name="Martin F."/>
            <person name="Nordberg H.P."/>
            <person name="Cantor M.N."/>
            <person name="Hua S.X."/>
        </authorList>
    </citation>
    <scope>NUCLEOTIDE SEQUENCE [LARGE SCALE GENOMIC DNA]</scope>
    <source>
        <strain evidence="2 3">ATCC 200175</strain>
    </source>
</reference>
<dbReference type="EMBL" id="KN819335">
    <property type="protein sequence ID" value="KIJ15713.1"/>
    <property type="molecule type" value="Genomic_DNA"/>
</dbReference>
<evidence type="ECO:0000313" key="3">
    <source>
        <dbReference type="Proteomes" id="UP000053647"/>
    </source>
</evidence>
<accession>A0A0C9TZC2</accession>
<dbReference type="AlphaFoldDB" id="A0A0C9TZC2"/>
<dbReference type="OrthoDB" id="3235041at2759"/>
<feature type="region of interest" description="Disordered" evidence="1">
    <location>
        <begin position="1"/>
        <end position="67"/>
    </location>
</feature>
<dbReference type="Proteomes" id="UP000053647">
    <property type="component" value="Unassembled WGS sequence"/>
</dbReference>
<organism evidence="2 3">
    <name type="scientific">Paxillus involutus ATCC 200175</name>
    <dbReference type="NCBI Taxonomy" id="664439"/>
    <lineage>
        <taxon>Eukaryota</taxon>
        <taxon>Fungi</taxon>
        <taxon>Dikarya</taxon>
        <taxon>Basidiomycota</taxon>
        <taxon>Agaricomycotina</taxon>
        <taxon>Agaricomycetes</taxon>
        <taxon>Agaricomycetidae</taxon>
        <taxon>Boletales</taxon>
        <taxon>Paxilineae</taxon>
        <taxon>Paxillaceae</taxon>
        <taxon>Paxillus</taxon>
    </lineage>
</organism>
<feature type="region of interest" description="Disordered" evidence="1">
    <location>
        <begin position="92"/>
        <end position="111"/>
    </location>
</feature>
<feature type="compositionally biased region" description="Basic residues" evidence="1">
    <location>
        <begin position="1"/>
        <end position="10"/>
    </location>
</feature>
<feature type="compositionally biased region" description="Basic and acidic residues" evidence="1">
    <location>
        <begin position="11"/>
        <end position="34"/>
    </location>
</feature>
<feature type="region of interest" description="Disordered" evidence="1">
    <location>
        <begin position="216"/>
        <end position="237"/>
    </location>
</feature>
<sequence>MGKGKGKGKASAKESEDDKYGQSDGGSRKAVEQKVKRKSNHKASISDSGSEGKSGADEEKVPNPLPQNMKKYLKGFSEFDVAQYLFKKQADEYDKNKGQNPSDPSSIGERTKNVREWFETVCKEDSQMMEKVATSKAKWMAQGPPEDCKVIHRKKNLAKRILEFQEELNITMGVHCVIFHGHRSVDGGVEVGISETAPKQQGVKFKQHLSGRKNCNKLDPELSTNEEEDGISGDKGEKVVLKKSEAGDLILPDHGSLKLPGQKDVIRQIMNEAYMKYTNNHHACVPWTLLVTALFNSLDEECLPESLNTFPNTSKLTGTQVQDIWNCWLTHQKRGKAMVVFTASKKGDSRAEVEKKQLRRKKGKKDYVKAIEGKTNPMLQMADCETESPAAHSSDRAMQLEFLYNLSKASAYQDLVLRYSEMKTTLRPEPLLSLESWCSWKWTASSLPVEFHDIERLEAALT</sequence>
<evidence type="ECO:0000256" key="1">
    <source>
        <dbReference type="SAM" id="MobiDB-lite"/>
    </source>
</evidence>
<protein>
    <submittedName>
        <fullName evidence="2">Unplaced genomic scaffold PAXINscaffold_13, whole genome shotgun sequence</fullName>
    </submittedName>
</protein>
<feature type="compositionally biased region" description="Polar residues" evidence="1">
    <location>
        <begin position="42"/>
        <end position="51"/>
    </location>
</feature>
<name>A0A0C9TZC2_PAXIN</name>
<keyword evidence="3" id="KW-1185">Reference proteome</keyword>
<proteinExistence type="predicted"/>
<reference evidence="3" key="2">
    <citation type="submission" date="2015-01" db="EMBL/GenBank/DDBJ databases">
        <title>Evolutionary Origins and Diversification of the Mycorrhizal Mutualists.</title>
        <authorList>
            <consortium name="DOE Joint Genome Institute"/>
            <consortium name="Mycorrhizal Genomics Consortium"/>
            <person name="Kohler A."/>
            <person name="Kuo A."/>
            <person name="Nagy L.G."/>
            <person name="Floudas D."/>
            <person name="Copeland A."/>
            <person name="Barry K.W."/>
            <person name="Cichocki N."/>
            <person name="Veneault-Fourrey C."/>
            <person name="LaButti K."/>
            <person name="Lindquist E.A."/>
            <person name="Lipzen A."/>
            <person name="Lundell T."/>
            <person name="Morin E."/>
            <person name="Murat C."/>
            <person name="Riley R."/>
            <person name="Ohm R."/>
            <person name="Sun H."/>
            <person name="Tunlid A."/>
            <person name="Henrissat B."/>
            <person name="Grigoriev I.V."/>
            <person name="Hibbett D.S."/>
            <person name="Martin F."/>
        </authorList>
    </citation>
    <scope>NUCLEOTIDE SEQUENCE [LARGE SCALE GENOMIC DNA]</scope>
    <source>
        <strain evidence="3">ATCC 200175</strain>
    </source>
</reference>
<evidence type="ECO:0000313" key="2">
    <source>
        <dbReference type="EMBL" id="KIJ15713.1"/>
    </source>
</evidence>